<feature type="compositionally biased region" description="Gly residues" evidence="1">
    <location>
        <begin position="278"/>
        <end position="288"/>
    </location>
</feature>
<feature type="compositionally biased region" description="Polar residues" evidence="1">
    <location>
        <begin position="265"/>
        <end position="275"/>
    </location>
</feature>
<feature type="compositionally biased region" description="Low complexity" evidence="1">
    <location>
        <begin position="53"/>
        <end position="64"/>
    </location>
</feature>
<feature type="compositionally biased region" description="Low complexity" evidence="1">
    <location>
        <begin position="33"/>
        <end position="44"/>
    </location>
</feature>
<dbReference type="PANTHER" id="PTHR24330">
    <property type="entry name" value="HOMEOBOX PROTEIN BARH-LIKE"/>
    <property type="match status" value="1"/>
</dbReference>
<feature type="compositionally biased region" description="Polar residues" evidence="1">
    <location>
        <begin position="299"/>
        <end position="314"/>
    </location>
</feature>
<dbReference type="OrthoDB" id="774557at2759"/>
<dbReference type="Proteomes" id="UP000253472">
    <property type="component" value="Unassembled WGS sequence"/>
</dbReference>
<reference evidence="2 3" key="1">
    <citation type="submission" date="2018-06" db="EMBL/GenBank/DDBJ databases">
        <title>Whole genome sequencing of Candida tropicalis (genome annotated by CSBL at Korea University).</title>
        <authorList>
            <person name="Ahn J."/>
        </authorList>
    </citation>
    <scope>NUCLEOTIDE SEQUENCE [LARGE SCALE GENOMIC DNA]</scope>
    <source>
        <strain evidence="2 3">ATCC 20962</strain>
    </source>
</reference>
<gene>
    <name evidence="2" type="primary">MFG1_1</name>
    <name evidence="2" type="ORF">Cantr_04459</name>
</gene>
<proteinExistence type="predicted"/>
<accession>A0A367XPA1</accession>
<evidence type="ECO:0000256" key="1">
    <source>
        <dbReference type="SAM" id="MobiDB-lite"/>
    </source>
</evidence>
<feature type="compositionally biased region" description="Low complexity" evidence="1">
    <location>
        <begin position="155"/>
        <end position="181"/>
    </location>
</feature>
<feature type="region of interest" description="Disordered" evidence="1">
    <location>
        <begin position="675"/>
        <end position="718"/>
    </location>
</feature>
<dbReference type="EMBL" id="QLNQ01000030">
    <property type="protein sequence ID" value="RCK55464.1"/>
    <property type="molecule type" value="Genomic_DNA"/>
</dbReference>
<feature type="region of interest" description="Disordered" evidence="1">
    <location>
        <begin position="1"/>
        <end position="101"/>
    </location>
</feature>
<feature type="region of interest" description="Disordered" evidence="1">
    <location>
        <begin position="141"/>
        <end position="337"/>
    </location>
</feature>
<evidence type="ECO:0000313" key="3">
    <source>
        <dbReference type="Proteomes" id="UP000253472"/>
    </source>
</evidence>
<dbReference type="InterPro" id="IPR029005">
    <property type="entry name" value="LIM-bd/SEUSS"/>
</dbReference>
<feature type="compositionally biased region" description="Polar residues" evidence="1">
    <location>
        <begin position="182"/>
        <end position="211"/>
    </location>
</feature>
<feature type="compositionally biased region" description="Low complexity" evidence="1">
    <location>
        <begin position="315"/>
        <end position="333"/>
    </location>
</feature>
<keyword evidence="3" id="KW-1185">Reference proteome</keyword>
<feature type="compositionally biased region" description="Polar residues" evidence="1">
    <location>
        <begin position="8"/>
        <end position="32"/>
    </location>
</feature>
<protein>
    <submittedName>
        <fullName evidence="2">Morphogenetic regulator of filamentous growth protein 1</fullName>
    </submittedName>
</protein>
<sequence>MSVRLLDMNTNHNNQGIPNQQLMMNGNSSSGSQQQQQQLQQQQQQPPPPPPGQQQMFNQTPQMQYLQGPQPGPGVRNSSVPPPQQQQQMGQPQMQQQQQQRFNMNMPQQMSQQQMIAAQQQLQQQQAALAAAAAAAASGRPVPQKNATFNGTPTNGQPLQLGGNNGATTNTNANNNTNNANSKTVSYNPNGLMSGLPSANLQPQSASTSRVHTPHMGHQPQPFVSQQQQMQPQQMQPQQGPNQQPGQPLSGPPPSNQLQMLKKGNSGNSSVNATPKNGGMGTAPGGPGALQQHPAFPQASAQQFSMPPNSANSNLQLQVPFGPQPQPQQGQHPTVSGRSPILRQTLHANGPHDMNNSVEQYQQEINTRIIKRNLGNAAIVRILDLIDFVSSQLYENLSNIEFWTRTIPGNFLPSAILKFNFLGNSSTGASLHDITGLNFNFLQLNADSNNPNAPHQFELNTSTAPRFFVSCVQAKSILRCSIALSGSKCQVLNNGSTIIVSKIELHFNYQDGSNSIARGTIKILMSRDLRIEWIDLNCADYQGNISMSALEAKLKSPVDSKKDVKKQKESLDEMISNSQAVRWGATSGIDARSMRILQVGDIMTSMKSLMEFSMMNNIASPLRSLELLITSQGAQQVQALQAQMAAQAHFQATNAAGANSFIGAQQLQAKKNAAAATVANSNTNNSVSSPSPRTINADEPKKKRKPSMSSLGDNKRRK</sequence>
<feature type="compositionally biased region" description="Polar residues" evidence="1">
    <location>
        <begin position="145"/>
        <end position="154"/>
    </location>
</feature>
<name>A0A367XPA1_9ASCO</name>
<dbReference type="Pfam" id="PF01803">
    <property type="entry name" value="LIM_bind"/>
    <property type="match status" value="1"/>
</dbReference>
<dbReference type="STRING" id="5486.A0A367XPA1"/>
<feature type="compositionally biased region" description="Low complexity" evidence="1">
    <location>
        <begin position="675"/>
        <end position="692"/>
    </location>
</feature>
<feature type="compositionally biased region" description="Low complexity" evidence="1">
    <location>
        <begin position="219"/>
        <end position="249"/>
    </location>
</feature>
<dbReference type="InterPro" id="IPR052145">
    <property type="entry name" value="Mediator/Homeobox_domain"/>
</dbReference>
<dbReference type="AlphaFoldDB" id="A0A367XPA1"/>
<comment type="caution">
    <text evidence="2">The sequence shown here is derived from an EMBL/GenBank/DDBJ whole genome shotgun (WGS) entry which is preliminary data.</text>
</comment>
<feature type="compositionally biased region" description="Low complexity" evidence="1">
    <location>
        <begin position="85"/>
        <end position="101"/>
    </location>
</feature>
<evidence type="ECO:0000313" key="2">
    <source>
        <dbReference type="EMBL" id="RCK55464.1"/>
    </source>
</evidence>
<organism evidence="2 3">
    <name type="scientific">Candida viswanathii</name>
    <dbReference type="NCBI Taxonomy" id="5486"/>
    <lineage>
        <taxon>Eukaryota</taxon>
        <taxon>Fungi</taxon>
        <taxon>Dikarya</taxon>
        <taxon>Ascomycota</taxon>
        <taxon>Saccharomycotina</taxon>
        <taxon>Pichiomycetes</taxon>
        <taxon>Debaryomycetaceae</taxon>
        <taxon>Candida/Lodderomyces clade</taxon>
        <taxon>Candida</taxon>
    </lineage>
</organism>